<evidence type="ECO:0000256" key="2">
    <source>
        <dbReference type="ARBA" id="ARBA00023004"/>
    </source>
</evidence>
<dbReference type="InterPro" id="IPR038492">
    <property type="entry name" value="GBBH-like_N_sf"/>
</dbReference>
<name>A0A836C409_9CHLO</name>
<reference evidence="5" key="1">
    <citation type="journal article" date="2020" name="bioRxiv">
        <title>Comparative genomics of Chlamydomonas.</title>
        <authorList>
            <person name="Craig R.J."/>
            <person name="Hasan A.R."/>
            <person name="Ness R.W."/>
            <person name="Keightley P.D."/>
        </authorList>
    </citation>
    <scope>NUCLEOTIDE SEQUENCE</scope>
    <source>
        <strain evidence="5">CCAP 11/70</strain>
    </source>
</reference>
<dbReference type="AlphaFoldDB" id="A0A836C409"/>
<gene>
    <name evidence="5" type="ORF">HYH03_003999</name>
</gene>
<feature type="region of interest" description="Disordered" evidence="3">
    <location>
        <begin position="196"/>
        <end position="223"/>
    </location>
</feature>
<feature type="domain" description="Gamma-butyrobetaine hydroxylase-like N-terminal" evidence="4">
    <location>
        <begin position="82"/>
        <end position="165"/>
    </location>
</feature>
<accession>A0A836C409</accession>
<evidence type="ECO:0000256" key="1">
    <source>
        <dbReference type="ARBA" id="ARBA00022723"/>
    </source>
</evidence>
<evidence type="ECO:0000259" key="4">
    <source>
        <dbReference type="Pfam" id="PF06155"/>
    </source>
</evidence>
<protein>
    <recommendedName>
        <fullName evidence="4">Gamma-butyrobetaine hydroxylase-like N-terminal domain-containing protein</fullName>
    </recommendedName>
</protein>
<keyword evidence="1" id="KW-0479">Metal-binding</keyword>
<dbReference type="EMBL" id="JAEHOE010000011">
    <property type="protein sequence ID" value="KAG2498249.1"/>
    <property type="molecule type" value="Genomic_DNA"/>
</dbReference>
<dbReference type="Proteomes" id="UP000612055">
    <property type="component" value="Unassembled WGS sequence"/>
</dbReference>
<keyword evidence="2" id="KW-0408">Iron</keyword>
<evidence type="ECO:0000313" key="6">
    <source>
        <dbReference type="Proteomes" id="UP000612055"/>
    </source>
</evidence>
<evidence type="ECO:0000313" key="5">
    <source>
        <dbReference type="EMBL" id="KAG2498249.1"/>
    </source>
</evidence>
<dbReference type="PANTHER" id="PTHR35303">
    <property type="entry name" value="OS02G0197800 PROTEIN"/>
    <property type="match status" value="1"/>
</dbReference>
<organism evidence="5 6">
    <name type="scientific">Edaphochlamys debaryana</name>
    <dbReference type="NCBI Taxonomy" id="47281"/>
    <lineage>
        <taxon>Eukaryota</taxon>
        <taxon>Viridiplantae</taxon>
        <taxon>Chlorophyta</taxon>
        <taxon>core chlorophytes</taxon>
        <taxon>Chlorophyceae</taxon>
        <taxon>CS clade</taxon>
        <taxon>Chlamydomonadales</taxon>
        <taxon>Chlamydomonadales incertae sedis</taxon>
        <taxon>Edaphochlamys</taxon>
    </lineage>
</organism>
<dbReference type="GO" id="GO:0046872">
    <property type="term" value="F:metal ion binding"/>
    <property type="evidence" value="ECO:0007669"/>
    <property type="project" value="UniProtKB-KW"/>
</dbReference>
<dbReference type="OrthoDB" id="19707at2759"/>
<feature type="region of interest" description="Disordered" evidence="3">
    <location>
        <begin position="47"/>
        <end position="80"/>
    </location>
</feature>
<dbReference type="InterPro" id="IPR010376">
    <property type="entry name" value="GBBH-like_N"/>
</dbReference>
<proteinExistence type="predicted"/>
<dbReference type="Pfam" id="PF06155">
    <property type="entry name" value="GBBH-like_N"/>
    <property type="match status" value="1"/>
</dbReference>
<dbReference type="PANTHER" id="PTHR35303:SF5">
    <property type="entry name" value="OS02G0197800 PROTEIN"/>
    <property type="match status" value="1"/>
</dbReference>
<comment type="caution">
    <text evidence="5">The sequence shown here is derived from an EMBL/GenBank/DDBJ whole genome shotgun (WGS) entry which is preliminary data.</text>
</comment>
<sequence length="223" mass="23417">MILAAVGLQRGQLARLTARAASLAIAQSALNAEPQACCGPPTVVRWYSGDGGADPTPSQRGPGPAPSPSARPPHDLGPPTAITVRRAERRLILTYADGTRLSLPAELLRVCSPSADTRRAVAGRMRVVSGRRHVGIIGVERVGNYAIRLTFDDLHSSGIFTWDYLAELGSAEGRWRAMRQYISELRASGLSRDPRAAALPRGARAAGAGPAGSAEGHEGAKQG</sequence>
<keyword evidence="6" id="KW-1185">Reference proteome</keyword>
<feature type="compositionally biased region" description="Low complexity" evidence="3">
    <location>
        <begin position="196"/>
        <end position="214"/>
    </location>
</feature>
<evidence type="ECO:0000256" key="3">
    <source>
        <dbReference type="SAM" id="MobiDB-lite"/>
    </source>
</evidence>
<dbReference type="Gene3D" id="3.30.2020.30">
    <property type="match status" value="1"/>
</dbReference>